<evidence type="ECO:0000313" key="3">
    <source>
        <dbReference type="Proteomes" id="UP000823775"/>
    </source>
</evidence>
<gene>
    <name evidence="2" type="ORF">HAX54_049898</name>
</gene>
<evidence type="ECO:0000256" key="1">
    <source>
        <dbReference type="SAM" id="MobiDB-lite"/>
    </source>
</evidence>
<organism evidence="2 3">
    <name type="scientific">Datura stramonium</name>
    <name type="common">Jimsonweed</name>
    <name type="synonym">Common thornapple</name>
    <dbReference type="NCBI Taxonomy" id="4076"/>
    <lineage>
        <taxon>Eukaryota</taxon>
        <taxon>Viridiplantae</taxon>
        <taxon>Streptophyta</taxon>
        <taxon>Embryophyta</taxon>
        <taxon>Tracheophyta</taxon>
        <taxon>Spermatophyta</taxon>
        <taxon>Magnoliopsida</taxon>
        <taxon>eudicotyledons</taxon>
        <taxon>Gunneridae</taxon>
        <taxon>Pentapetalae</taxon>
        <taxon>asterids</taxon>
        <taxon>lamiids</taxon>
        <taxon>Solanales</taxon>
        <taxon>Solanaceae</taxon>
        <taxon>Solanoideae</taxon>
        <taxon>Datureae</taxon>
        <taxon>Datura</taxon>
    </lineage>
</organism>
<feature type="compositionally biased region" description="Basic and acidic residues" evidence="1">
    <location>
        <begin position="37"/>
        <end position="50"/>
    </location>
</feature>
<protein>
    <submittedName>
        <fullName evidence="2">Uncharacterized protein</fullName>
    </submittedName>
</protein>
<keyword evidence="3" id="KW-1185">Reference proteome</keyword>
<reference evidence="2 3" key="1">
    <citation type="journal article" date="2021" name="BMC Genomics">
        <title>Datura genome reveals duplications of psychoactive alkaloid biosynthetic genes and high mutation rate following tissue culture.</title>
        <authorList>
            <person name="Rajewski A."/>
            <person name="Carter-House D."/>
            <person name="Stajich J."/>
            <person name="Litt A."/>
        </authorList>
    </citation>
    <scope>NUCLEOTIDE SEQUENCE [LARGE SCALE GENOMIC DNA]</scope>
    <source>
        <strain evidence="2">AR-01</strain>
    </source>
</reference>
<evidence type="ECO:0000313" key="2">
    <source>
        <dbReference type="EMBL" id="MCD7463074.1"/>
    </source>
</evidence>
<proteinExistence type="predicted"/>
<dbReference type="EMBL" id="JACEIK010000859">
    <property type="protein sequence ID" value="MCD7463074.1"/>
    <property type="molecule type" value="Genomic_DNA"/>
</dbReference>
<feature type="region of interest" description="Disordered" evidence="1">
    <location>
        <begin position="100"/>
        <end position="126"/>
    </location>
</feature>
<feature type="compositionally biased region" description="Basic and acidic residues" evidence="1">
    <location>
        <begin position="116"/>
        <end position="126"/>
    </location>
</feature>
<sequence length="213" mass="24153">MDKFTVLERNRRSLGSNQSCREIPFQTYENSSKNRKLWSDQAEKEKEEGEVDVYRDEVLLENHCPLNDQAQLTQEPETITTGVKDVGMANELSPKLVTRKGEEQMKNKTTSQVDSAHPKAIDDSGKDEIKDSNCILGVRQMKVDGRAVRQQCNFMKTMEAPVITSKKSIRYHMKQLIAQNTALPVVAQGTKSVGEVKEFTGINWDEESIAKKF</sequence>
<name>A0ABS8SX96_DATST</name>
<accession>A0ABS8SX96</accession>
<comment type="caution">
    <text evidence="2">The sequence shown here is derived from an EMBL/GenBank/DDBJ whole genome shotgun (WGS) entry which is preliminary data.</text>
</comment>
<dbReference type="Proteomes" id="UP000823775">
    <property type="component" value="Unassembled WGS sequence"/>
</dbReference>
<feature type="region of interest" description="Disordered" evidence="1">
    <location>
        <begin position="31"/>
        <end position="50"/>
    </location>
</feature>